<reference evidence="1 2" key="1">
    <citation type="submission" date="2021-01" db="EMBL/GenBank/DDBJ databases">
        <title>Genomic Encyclopedia of Type Strains, Phase IV (KMG-IV): sequencing the most valuable type-strain genomes for metagenomic binning, comparative biology and taxonomic classification.</title>
        <authorList>
            <person name="Goeker M."/>
        </authorList>
    </citation>
    <scope>NUCLEOTIDE SEQUENCE [LARGE SCALE GENOMIC DNA]</scope>
    <source>
        <strain evidence="1 2">DSM 25890</strain>
    </source>
</reference>
<dbReference type="InterPro" id="IPR024523">
    <property type="entry name" value="DUF3793"/>
</dbReference>
<comment type="caution">
    <text evidence="1">The sequence shown here is derived from an EMBL/GenBank/DDBJ whole genome shotgun (WGS) entry which is preliminary data.</text>
</comment>
<proteinExistence type="predicted"/>
<evidence type="ECO:0000313" key="1">
    <source>
        <dbReference type="EMBL" id="MBM7616010.1"/>
    </source>
</evidence>
<sequence>MKINNCFCLNTEHDFLSWYVELLGPVFLGAKPAEILSFPQRKEKDLIITNSIKGLFTNSKQVQYKELDFGNDCIKMFFYNPNTLDETLKEARNLKFLKGIGYPEEYSLEVYLAQLINKINEGNIPDEIGVFLGYPLKDVLGFIGHPSLRLTKVEGWRVYGDTRLSDEKRNAFKMAREAMKRMLEHTTPEGIVLSA</sequence>
<accession>A0ABS2NSR6</accession>
<protein>
    <recommendedName>
        <fullName evidence="3">DUF3793 domain-containing protein</fullName>
    </recommendedName>
</protein>
<dbReference type="EMBL" id="JAFBEE010000022">
    <property type="protein sequence ID" value="MBM7616010.1"/>
    <property type="molecule type" value="Genomic_DNA"/>
</dbReference>
<dbReference type="Pfam" id="PF12672">
    <property type="entry name" value="DUF3793"/>
    <property type="match status" value="1"/>
</dbReference>
<name>A0ABS2NSR6_9FIRM</name>
<evidence type="ECO:0000313" key="2">
    <source>
        <dbReference type="Proteomes" id="UP001314796"/>
    </source>
</evidence>
<gene>
    <name evidence="1" type="ORF">JOC73_002586</name>
</gene>
<evidence type="ECO:0008006" key="3">
    <source>
        <dbReference type="Google" id="ProtNLM"/>
    </source>
</evidence>
<dbReference type="RefSeq" id="WP_204403824.1">
    <property type="nucleotide sequence ID" value="NZ_JAFBEE010000022.1"/>
</dbReference>
<keyword evidence="2" id="KW-1185">Reference proteome</keyword>
<dbReference type="Proteomes" id="UP001314796">
    <property type="component" value="Unassembled WGS sequence"/>
</dbReference>
<organism evidence="1 2">
    <name type="scientific">Alkaliphilus hydrothermalis</name>
    <dbReference type="NCBI Taxonomy" id="1482730"/>
    <lineage>
        <taxon>Bacteria</taxon>
        <taxon>Bacillati</taxon>
        <taxon>Bacillota</taxon>
        <taxon>Clostridia</taxon>
        <taxon>Peptostreptococcales</taxon>
        <taxon>Natronincolaceae</taxon>
        <taxon>Alkaliphilus</taxon>
    </lineage>
</organism>